<keyword evidence="2" id="KW-1185">Reference proteome</keyword>
<evidence type="ECO:0000313" key="1">
    <source>
        <dbReference type="EMBL" id="MCC2163876.1"/>
    </source>
</evidence>
<name>A0AAE3DKE3_9FIRM</name>
<dbReference type="AlphaFoldDB" id="A0AAE3DKE3"/>
<proteinExistence type="predicted"/>
<gene>
    <name evidence="1" type="ORF">LKD32_03080</name>
</gene>
<comment type="caution">
    <text evidence="1">The sequence shown here is derived from an EMBL/GenBank/DDBJ whole genome shotgun (WGS) entry which is preliminary data.</text>
</comment>
<dbReference type="RefSeq" id="WP_308450644.1">
    <property type="nucleotide sequence ID" value="NZ_JAJEPU010000005.1"/>
</dbReference>
<dbReference type="InterPro" id="IPR003772">
    <property type="entry name" value="YceD"/>
</dbReference>
<protein>
    <submittedName>
        <fullName evidence="1">DUF177 domain-containing protein</fullName>
    </submittedName>
</protein>
<dbReference type="EMBL" id="JAJEPU010000005">
    <property type="protein sequence ID" value="MCC2163876.1"/>
    <property type="molecule type" value="Genomic_DNA"/>
</dbReference>
<sequence>MLINLTELFTRDGKEKDYTCEIDMGGLETRNGIYPIVSKEPVSLHIRNLGDRKLLLEGQTKVTLQIPCDRCLEPVNCPFDLTLEDELDMSKTEEERAEDLNEQPYVSGYNLDVNRLLSNELLLNLPMKVLCREDCKGICNRCGANRNHTACSCDQSSPDPRMSVIQDLFQKFKEV</sequence>
<accession>A0AAE3DKE3</accession>
<dbReference type="Pfam" id="PF02620">
    <property type="entry name" value="YceD"/>
    <property type="match status" value="1"/>
</dbReference>
<evidence type="ECO:0000313" key="2">
    <source>
        <dbReference type="Proteomes" id="UP001198962"/>
    </source>
</evidence>
<organism evidence="1 2">
    <name type="scientific">Brotaphodocola catenula</name>
    <dbReference type="NCBI Taxonomy" id="2885361"/>
    <lineage>
        <taxon>Bacteria</taxon>
        <taxon>Bacillati</taxon>
        <taxon>Bacillota</taxon>
        <taxon>Clostridia</taxon>
        <taxon>Lachnospirales</taxon>
        <taxon>Lachnospiraceae</taxon>
        <taxon>Brotaphodocola</taxon>
    </lineage>
</organism>
<reference evidence="1" key="1">
    <citation type="submission" date="2021-10" db="EMBL/GenBank/DDBJ databases">
        <title>Anaerobic single-cell dispensing facilitates the cultivation of human gut bacteria.</title>
        <authorList>
            <person name="Afrizal A."/>
        </authorList>
    </citation>
    <scope>NUCLEOTIDE SEQUENCE</scope>
    <source>
        <strain evidence="1">CLA-AA-H274</strain>
    </source>
</reference>
<dbReference type="Proteomes" id="UP001198962">
    <property type="component" value="Unassembled WGS sequence"/>
</dbReference>